<feature type="binding site" evidence="7">
    <location>
        <position position="84"/>
    </location>
    <ligand>
        <name>substrate</name>
    </ligand>
</feature>
<dbReference type="PANTHER" id="PTHR21087">
    <property type="entry name" value="SHIKIMATE KINASE"/>
    <property type="match status" value="1"/>
</dbReference>
<dbReference type="SUPFAM" id="SSF52540">
    <property type="entry name" value="P-loop containing nucleoside triphosphate hydrolases"/>
    <property type="match status" value="1"/>
</dbReference>
<dbReference type="Pfam" id="PF01202">
    <property type="entry name" value="SKI"/>
    <property type="match status" value="1"/>
</dbReference>
<evidence type="ECO:0000256" key="4">
    <source>
        <dbReference type="ARBA" id="ARBA00022777"/>
    </source>
</evidence>
<dbReference type="GO" id="GO:0005524">
    <property type="term" value="F:ATP binding"/>
    <property type="evidence" value="ECO:0007669"/>
    <property type="project" value="UniProtKB-UniRule"/>
</dbReference>
<sequence length="183" mass="20826">MTPEDPRPIFLIGFSGVGKTTIGRHLAEMTGRTFVDTDAYIEKKYHSSITDMFACCGIDKFRKRETVILIELSQYKDLIIATGGGMPCTDNNIDIMKSRGTVVYLYNNMDSLTDRLEICKADRPLVAHLDKEGIRRYVEETLPKRELYYTQAHHTVDVSGMMTIEDEKRMAEHILSVLNTPKS</sequence>
<keyword evidence="5 7" id="KW-0067">ATP-binding</keyword>
<dbReference type="EC" id="2.7.1.71" evidence="7"/>
<dbReference type="STRING" id="36874.HQ34_01155"/>
<keyword evidence="3 7" id="KW-0547">Nucleotide-binding</keyword>
<dbReference type="CDD" id="cd00464">
    <property type="entry name" value="SK"/>
    <property type="match status" value="1"/>
</dbReference>
<feature type="binding site" evidence="7">
    <location>
        <position position="123"/>
    </location>
    <ligand>
        <name>ATP</name>
        <dbReference type="ChEBI" id="CHEBI:30616"/>
    </ligand>
</feature>
<keyword evidence="2 7" id="KW-0808">Transferase</keyword>
<proteinExistence type="inferred from homology"/>
<dbReference type="GO" id="GO:0008652">
    <property type="term" value="P:amino acid biosynthetic process"/>
    <property type="evidence" value="ECO:0007669"/>
    <property type="project" value="UniProtKB-KW"/>
</dbReference>
<evidence type="ECO:0000256" key="5">
    <source>
        <dbReference type="ARBA" id="ARBA00022840"/>
    </source>
</evidence>
<comment type="function">
    <text evidence="7">Catalyzes the specific phosphorylation of the 3-hydroxyl group of shikimic acid using ATP as a cosubstrate.</text>
</comment>
<keyword evidence="6 7" id="KW-0057">Aromatic amino acid biosynthesis</keyword>
<feature type="binding site" evidence="7">
    <location>
        <begin position="16"/>
        <end position="21"/>
    </location>
    <ligand>
        <name>ATP</name>
        <dbReference type="ChEBI" id="CHEBI:30616"/>
    </ligand>
</feature>
<keyword evidence="4 7" id="KW-0418">Kinase</keyword>
<keyword evidence="7" id="KW-0479">Metal-binding</keyword>
<keyword evidence="7" id="KW-0963">Cytoplasm</keyword>
<dbReference type="GO" id="GO:0009423">
    <property type="term" value="P:chorismate biosynthetic process"/>
    <property type="evidence" value="ECO:0007669"/>
    <property type="project" value="UniProtKB-UniRule"/>
</dbReference>
<dbReference type="GO" id="GO:0000287">
    <property type="term" value="F:magnesium ion binding"/>
    <property type="evidence" value="ECO:0007669"/>
    <property type="project" value="UniProtKB-UniRule"/>
</dbReference>
<keyword evidence="7" id="KW-0460">Magnesium</keyword>
<dbReference type="GO" id="GO:0005829">
    <property type="term" value="C:cytosol"/>
    <property type="evidence" value="ECO:0007669"/>
    <property type="project" value="TreeGrafter"/>
</dbReference>
<evidence type="ECO:0000256" key="7">
    <source>
        <dbReference type="HAMAP-Rule" id="MF_00109"/>
    </source>
</evidence>
<evidence type="ECO:0000256" key="6">
    <source>
        <dbReference type="ARBA" id="ARBA00023141"/>
    </source>
</evidence>
<dbReference type="EMBL" id="JQJD01000043">
    <property type="protein sequence ID" value="KGN80305.1"/>
    <property type="molecule type" value="Genomic_DNA"/>
</dbReference>
<dbReference type="Proteomes" id="UP000030125">
    <property type="component" value="Unassembled WGS sequence"/>
</dbReference>
<dbReference type="PANTHER" id="PTHR21087:SF16">
    <property type="entry name" value="SHIKIMATE KINASE 1, CHLOROPLASTIC"/>
    <property type="match status" value="1"/>
</dbReference>
<comment type="similarity">
    <text evidence="7">Belongs to the shikimate kinase family.</text>
</comment>
<dbReference type="HAMAP" id="MF_00109">
    <property type="entry name" value="Shikimate_kinase"/>
    <property type="match status" value="1"/>
</dbReference>
<keyword evidence="1 7" id="KW-0028">Amino-acid biosynthesis</keyword>
<dbReference type="GO" id="GO:0009073">
    <property type="term" value="P:aromatic amino acid family biosynthetic process"/>
    <property type="evidence" value="ECO:0007669"/>
    <property type="project" value="UniProtKB-KW"/>
</dbReference>
<comment type="subcellular location">
    <subcellularLocation>
        <location evidence="7">Cytoplasm</location>
    </subcellularLocation>
</comment>
<evidence type="ECO:0000256" key="1">
    <source>
        <dbReference type="ARBA" id="ARBA00022605"/>
    </source>
</evidence>
<feature type="binding site" evidence="7">
    <location>
        <position position="38"/>
    </location>
    <ligand>
        <name>substrate</name>
    </ligand>
</feature>
<comment type="cofactor">
    <cofactor evidence="7">
        <name>Mg(2+)</name>
        <dbReference type="ChEBI" id="CHEBI:18420"/>
    </cofactor>
    <text evidence="7">Binds 1 Mg(2+) ion per subunit.</text>
</comment>
<comment type="caution">
    <text evidence="7">Lacks conserved residue(s) required for the propagation of feature annotation.</text>
</comment>
<comment type="subunit">
    <text evidence="7">Monomer.</text>
</comment>
<dbReference type="GO" id="GO:0004765">
    <property type="term" value="F:shikimate kinase activity"/>
    <property type="evidence" value="ECO:0007669"/>
    <property type="project" value="UniProtKB-UniRule"/>
</dbReference>
<dbReference type="InterPro" id="IPR000623">
    <property type="entry name" value="Shikimate_kinase/TSH1"/>
</dbReference>
<reference evidence="8 9" key="1">
    <citation type="submission" date="2014-08" db="EMBL/GenBank/DDBJ databases">
        <title>Porphyromonas cangingivalis strain:COT-109_OH1386 Genome sequencing.</title>
        <authorList>
            <person name="Wallis C."/>
            <person name="Deusch O."/>
            <person name="O'Flynn C."/>
            <person name="Davis I."/>
            <person name="Jospin G."/>
            <person name="Darling A.E."/>
            <person name="Coil D.A."/>
            <person name="Alexiev A."/>
            <person name="Horsfall A."/>
            <person name="Kirkwood N."/>
            <person name="Harris S."/>
            <person name="Eisen J.A."/>
        </authorList>
    </citation>
    <scope>NUCLEOTIDE SEQUENCE [LARGE SCALE GENOMIC DNA]</scope>
    <source>
        <strain evidence="9">COT-109 OH1386</strain>
    </source>
</reference>
<evidence type="ECO:0000256" key="2">
    <source>
        <dbReference type="ARBA" id="ARBA00022679"/>
    </source>
</evidence>
<comment type="catalytic activity">
    <reaction evidence="7">
        <text>shikimate + ATP = 3-phosphoshikimate + ADP + H(+)</text>
        <dbReference type="Rhea" id="RHEA:13121"/>
        <dbReference type="ChEBI" id="CHEBI:15378"/>
        <dbReference type="ChEBI" id="CHEBI:30616"/>
        <dbReference type="ChEBI" id="CHEBI:36208"/>
        <dbReference type="ChEBI" id="CHEBI:145989"/>
        <dbReference type="ChEBI" id="CHEBI:456216"/>
        <dbReference type="EC" id="2.7.1.71"/>
    </reaction>
</comment>
<evidence type="ECO:0000256" key="3">
    <source>
        <dbReference type="ARBA" id="ARBA00022741"/>
    </source>
</evidence>
<protein>
    <recommendedName>
        <fullName evidence="7">Shikimate kinase</fullName>
        <shortName evidence="7">SK</shortName>
        <ecNumber evidence="7">2.7.1.71</ecNumber>
    </recommendedName>
</protein>
<organism evidence="8 9">
    <name type="scientific">Porphyromonas cangingivalis</name>
    <dbReference type="NCBI Taxonomy" id="36874"/>
    <lineage>
        <taxon>Bacteria</taxon>
        <taxon>Pseudomonadati</taxon>
        <taxon>Bacteroidota</taxon>
        <taxon>Bacteroidia</taxon>
        <taxon>Bacteroidales</taxon>
        <taxon>Porphyromonadaceae</taxon>
        <taxon>Porphyromonas</taxon>
    </lineage>
</organism>
<comment type="pathway">
    <text evidence="7">Metabolic intermediate biosynthesis; chorismate biosynthesis; chorismate from D-erythrose 4-phosphate and phosphoenolpyruvate: step 5/7.</text>
</comment>
<dbReference type="AlphaFoldDB" id="A0A0A2ES41"/>
<feature type="binding site" evidence="7">
    <location>
        <position position="20"/>
    </location>
    <ligand>
        <name>Mg(2+)</name>
        <dbReference type="ChEBI" id="CHEBI:18420"/>
    </ligand>
</feature>
<dbReference type="Gene3D" id="3.40.50.300">
    <property type="entry name" value="P-loop containing nucleotide triphosphate hydrolases"/>
    <property type="match status" value="1"/>
</dbReference>
<dbReference type="InterPro" id="IPR027417">
    <property type="entry name" value="P-loop_NTPase"/>
</dbReference>
<accession>A0A0A2ES41</accession>
<feature type="binding site" evidence="7">
    <location>
        <position position="62"/>
    </location>
    <ligand>
        <name>substrate</name>
    </ligand>
</feature>
<evidence type="ECO:0000313" key="9">
    <source>
        <dbReference type="Proteomes" id="UP000030125"/>
    </source>
</evidence>
<dbReference type="RefSeq" id="WP_036851827.1">
    <property type="nucleotide sequence ID" value="NZ_JQJD01000043.1"/>
</dbReference>
<dbReference type="eggNOG" id="COG0703">
    <property type="taxonomic scope" value="Bacteria"/>
</dbReference>
<dbReference type="InterPro" id="IPR031322">
    <property type="entry name" value="Shikimate/glucono_kinase"/>
</dbReference>
<comment type="caution">
    <text evidence="8">The sequence shown here is derived from an EMBL/GenBank/DDBJ whole genome shotgun (WGS) entry which is preliminary data.</text>
</comment>
<evidence type="ECO:0000313" key="8">
    <source>
        <dbReference type="EMBL" id="KGN80305.1"/>
    </source>
</evidence>
<dbReference type="UniPathway" id="UPA00053">
    <property type="reaction ID" value="UER00088"/>
</dbReference>
<keyword evidence="9" id="KW-1185">Reference proteome</keyword>
<feature type="binding site" evidence="7">
    <location>
        <position position="145"/>
    </location>
    <ligand>
        <name>substrate</name>
    </ligand>
</feature>
<name>A0A0A2ES41_PORCN</name>
<dbReference type="PRINTS" id="PR01100">
    <property type="entry name" value="SHIKIMTKNASE"/>
</dbReference>
<dbReference type="OrthoDB" id="9800332at2"/>
<gene>
    <name evidence="7" type="primary">aroK</name>
    <name evidence="8" type="ORF">HQ35_06385</name>
</gene>